<evidence type="ECO:0000313" key="1">
    <source>
        <dbReference type="EMBL" id="OWM83285.1"/>
    </source>
</evidence>
<reference evidence="2" key="1">
    <citation type="journal article" date="2017" name="Plant J.">
        <title>The pomegranate (Punica granatum L.) genome and the genomics of punicalagin biosynthesis.</title>
        <authorList>
            <person name="Qin G."/>
            <person name="Xu C."/>
            <person name="Ming R."/>
            <person name="Tang H."/>
            <person name="Guyot R."/>
            <person name="Kramer E.M."/>
            <person name="Hu Y."/>
            <person name="Yi X."/>
            <person name="Qi Y."/>
            <person name="Xu X."/>
            <person name="Gao Z."/>
            <person name="Pan H."/>
            <person name="Jian J."/>
            <person name="Tian Y."/>
            <person name="Yue Z."/>
            <person name="Xu Y."/>
        </authorList>
    </citation>
    <scope>NUCLEOTIDE SEQUENCE [LARGE SCALE GENOMIC DNA]</scope>
    <source>
        <strain evidence="2">cv. Dabenzi</strain>
    </source>
</reference>
<protein>
    <submittedName>
        <fullName evidence="1">Uncharacterized protein</fullName>
    </submittedName>
</protein>
<comment type="caution">
    <text evidence="1">The sequence shown here is derived from an EMBL/GenBank/DDBJ whole genome shotgun (WGS) entry which is preliminary data.</text>
</comment>
<gene>
    <name evidence="1" type="ORF">CDL15_Pgr012766</name>
</gene>
<evidence type="ECO:0000313" key="2">
    <source>
        <dbReference type="Proteomes" id="UP000197138"/>
    </source>
</evidence>
<sequence length="93" mass="10542">MLAQIDTFHWILDMNTFVAADSFLPLAKIGVSVENLVFLLSLDVAADKKIERLAMMVRGNSFNFMQSFCRVDGSKLIVQWIYRIGGLRSSKIE</sequence>
<dbReference type="EMBL" id="MTKT01001932">
    <property type="protein sequence ID" value="OWM83285.1"/>
    <property type="molecule type" value="Genomic_DNA"/>
</dbReference>
<proteinExistence type="predicted"/>
<dbReference type="Proteomes" id="UP000197138">
    <property type="component" value="Unassembled WGS sequence"/>
</dbReference>
<organism evidence="1 2">
    <name type="scientific">Punica granatum</name>
    <name type="common">Pomegranate</name>
    <dbReference type="NCBI Taxonomy" id="22663"/>
    <lineage>
        <taxon>Eukaryota</taxon>
        <taxon>Viridiplantae</taxon>
        <taxon>Streptophyta</taxon>
        <taxon>Embryophyta</taxon>
        <taxon>Tracheophyta</taxon>
        <taxon>Spermatophyta</taxon>
        <taxon>Magnoliopsida</taxon>
        <taxon>eudicotyledons</taxon>
        <taxon>Gunneridae</taxon>
        <taxon>Pentapetalae</taxon>
        <taxon>rosids</taxon>
        <taxon>malvids</taxon>
        <taxon>Myrtales</taxon>
        <taxon>Lythraceae</taxon>
        <taxon>Punica</taxon>
    </lineage>
</organism>
<name>A0A218XDJ6_PUNGR</name>
<dbReference type="AlphaFoldDB" id="A0A218XDJ6"/>
<accession>A0A218XDJ6</accession>